<sequence>MRLKREEAKQLKLGLTEKKKEEKPLSKEEEKKKKEMEEIRRKDLEEAEKKKKEAEKKKTPQREVGPDEVEKEKKEKRPSKDEEKEMEKFHQERESRLKKRKEEEENARKEQEELVRKMEAAKTKALAEEAAKKEEQEKRKKQMEEEEKVKKQKEEEVAEEKSAKEKAEEAALKMQYEADDVDKMTMKRKTMKKQTFDKDELPDDQKARESLTSDDQFVMAGALKVETRKAIGEEEEEWEFVEEEDEKPRELTPRKYEESKVEFDDVEEFLNKRRMQRLQLDEVQAFEELPRATRHRTMRKGFVSLPDSQLYASRGDTVVFECELFNESDTVEWQINGKSLNEFNDGRCSIQNYAYIRQLTIENVVPKDSGLKVSITLEGQTHQSKLTVEEVPVEFAEKLPRKVIANVGDTTATIVAILTHDCAKNISWYHNGQPLFTDNTYQIINEGCICSLLVREIDYKLGGRYTISADKVESSTILEVHGKPSMEFTDIGLQRIVIDANENLTLKVRLKSLPEPEVDLYLNNELLTPELRTSVTILEESVLVTRRELSRHDRGIYKLVLFNEYGEDSLEYDVYVRDVPDAPSGLMVTEVGHDYCFLKWNPPLATGVSDERERITGYVIEKKGTNRRVWQRVGQLSAYSLEIFIEDLDYDTDYVFRVAATNRFGVGEFSKLAQITTGTPFSAPVMHSAPRISHTYERSVRLEWDECWDTGGSPLFGYDVFCKIGADWQKMNESTVFTENFWVDEFLDASKNGCVFKVEAQNYAGLHSDSNIISEPLQVDEQSIASHAAQHQQMSAPKVTILGGTRVRVSWEMPEWLGSIAGPKYFVVQYRSEGTYLWNEVLEQYKQSPAIVEDELKEGVPYKVRVVLRSTGETEKEDISASDESDIIKISGFNVPILTKTLRDALIPKKEEVCLEICAVSEPAPLFVWLKNGEEIVPSPEYDNVSISNEGYASKLVIHRMGENDEGYYTCQISNEYGMIETKAFIRMGKVQAHFINSFAEKITATEGKDVVLECEVSDPEASVSWTRNKRHIGETTNRISLEQQGYKRRLILYGAMKEDSGIYTCEIETATGSDKKVQTEIVVRPEKARIVFSPQGRIICHYGEKIQLYADLSKSAEDVVWYKDGLPLQCKKCFAYFEGTKALLEIYNFDESDIGEYSISLEGGEKSAPAKLRFEVSPKIELRRYHHEERIVKIGGDEFTVTANLLGWPTPKLSILLNDNPINDAKQVVVNAGVGCGEVHTINIRSLKRSHSGRIWLRASNEFGEDSSYIDLKVLDVPSAPINLRVRNITSSSVDLYWNIAESDSSYKGEEFIESFIVERKTGERQRWRQLQRKTAERIKTDTGEYVYTIQGLYPGESYAFRVLAFNEIGESEPSKAIDVDLPHEQSDDEEEERKIEGIRRRLSSTEILQRKISETLPPLERPSKPTVSTDGLQTKAILSWEQVDRAMLYGIERRRLSASNDTDFWLEVANIERTTFIDRSIYETGRYVYRIVAKLPGVMNSEAGTQSEEVFITVQNVLDEGGSKSGLERRMEQHRYPEDSDASTSSSVQSLLDSGIQIDDGFHSPMKSLRKKVSISKEGGSSGRRVSFAEDKKSREEKRKEDKLKFKEEMEEQRPSSSSSYEFRGEFDKLEGEIELKEEEKEEGKNLSNEENEEKIEEKVEETNKSEVKPIRTKILKKKTKTEKEVDTNKIEENIEDKSSVSLEKEKIKEEKEDVKSVKKEDEIKVEKSKKQDEEKVEIKKDSSVGFEVPLNDIEAVEGQLRVEMVAKLEKSTRDTLMRAKWFKDGKLLNARTLKHKALLDNKGEAKLVINKIEKADEGLYKLELELSSREQSKPSTQAYLSVRGKGELPKAGIETKTTDTGRKPVGKVAPQKTQKTPPKFVKKPKPNAESIKGSRICLSGSFSGFPLPKLKWLRNGKEFLADEFILLNINYNEDLELNEFMLEILKFTPPEHEGTYTALIQNEHGSDSVSILVSELSLEDKMKNFGVSEKKLPEDENSCINNSSRDEIPETTLIKNGEKECLVNTKLVKNNSKVEIDIINNKNINDNKNISEDNININIRNNKNNTNNIDNKNINKNKNNNNYKNISNNENNDDDKNVNENNNKIDGDKNIKENKNNNNYKNISNNNIDDDKNINEIENNNKNINDDKNINENKNNKNYKNNSNNNNIDDDKNVNENNNKIDGDKNIKENKNNNNYKNISNNNIDDDKNINEIENNNKNINDDKNINENKNNKNYKNNSNNNNIDDDKNVNENNNNIDDDKNINKNNNNIDADKNIIENNNGNTNNGDNKNIYENKNNNKNINENKNNNNYKNISNNIDDDKNINENNNINDDKNINENKNTKDEKDIDDDKNINENNNKNINENKNNDNKNYNDDINNTDNNNTTNNTNTVDSNSKFQTKIMRRKNAKMSTASTISSTTLASINIDEDVLQQQNQLSTETTSTTNGINTNDILLQIGADGEQQKFELNEEDLDDNTNKEQRQKKTLQIINAAIEQRNSKICRPRFFARPKPHKQVAEGKSLRLKAAISANPLPQVYWDRNGIRLETGSKYSIFQDGQVPLTIFLKPKNFQRFFSFGSPFIINL</sequence>
<name>A0ACB0YI05_MELEN</name>
<protein>
    <submittedName>
        <fullName evidence="1">Uncharacterized protein</fullName>
    </submittedName>
</protein>
<comment type="caution">
    <text evidence="1">The sequence shown here is derived from an EMBL/GenBank/DDBJ whole genome shotgun (WGS) entry which is preliminary data.</text>
</comment>
<evidence type="ECO:0000313" key="2">
    <source>
        <dbReference type="Proteomes" id="UP001497535"/>
    </source>
</evidence>
<gene>
    <name evidence="1" type="ORF">MENTE1834_LOCUS12504</name>
</gene>
<dbReference type="EMBL" id="CAVMJV010000012">
    <property type="protein sequence ID" value="CAK5047688.1"/>
    <property type="molecule type" value="Genomic_DNA"/>
</dbReference>
<reference evidence="1" key="1">
    <citation type="submission" date="2023-11" db="EMBL/GenBank/DDBJ databases">
        <authorList>
            <person name="Poullet M."/>
        </authorList>
    </citation>
    <scope>NUCLEOTIDE SEQUENCE</scope>
    <source>
        <strain evidence="1">E1834</strain>
    </source>
</reference>
<accession>A0ACB0YI05</accession>
<dbReference type="Proteomes" id="UP001497535">
    <property type="component" value="Unassembled WGS sequence"/>
</dbReference>
<evidence type="ECO:0000313" key="1">
    <source>
        <dbReference type="EMBL" id="CAK5047688.1"/>
    </source>
</evidence>
<keyword evidence="2" id="KW-1185">Reference proteome</keyword>
<proteinExistence type="predicted"/>
<organism evidence="1 2">
    <name type="scientific">Meloidogyne enterolobii</name>
    <name type="common">Root-knot nematode worm</name>
    <name type="synonym">Meloidogyne mayaguensis</name>
    <dbReference type="NCBI Taxonomy" id="390850"/>
    <lineage>
        <taxon>Eukaryota</taxon>
        <taxon>Metazoa</taxon>
        <taxon>Ecdysozoa</taxon>
        <taxon>Nematoda</taxon>
        <taxon>Chromadorea</taxon>
        <taxon>Rhabditida</taxon>
        <taxon>Tylenchina</taxon>
        <taxon>Tylenchomorpha</taxon>
        <taxon>Tylenchoidea</taxon>
        <taxon>Meloidogynidae</taxon>
        <taxon>Meloidogyninae</taxon>
        <taxon>Meloidogyne</taxon>
    </lineage>
</organism>